<dbReference type="PANTHER" id="PTHR12526">
    <property type="entry name" value="GLYCOSYLTRANSFERASE"/>
    <property type="match status" value="1"/>
</dbReference>
<dbReference type="PANTHER" id="PTHR12526:SF630">
    <property type="entry name" value="GLYCOSYLTRANSFERASE"/>
    <property type="match status" value="1"/>
</dbReference>
<organism evidence="3 4">
    <name type="scientific">Pseudoalteromonas viridis</name>
    <dbReference type="NCBI Taxonomy" id="339617"/>
    <lineage>
        <taxon>Bacteria</taxon>
        <taxon>Pseudomonadati</taxon>
        <taxon>Pseudomonadota</taxon>
        <taxon>Gammaproteobacteria</taxon>
        <taxon>Alteromonadales</taxon>
        <taxon>Pseudoalteromonadaceae</taxon>
        <taxon>Pseudoalteromonas</taxon>
    </lineage>
</organism>
<keyword evidence="4" id="KW-1185">Reference proteome</keyword>
<keyword evidence="3" id="KW-0328">Glycosyltransferase</keyword>
<dbReference type="RefSeq" id="WP_209052746.1">
    <property type="nucleotide sequence ID" value="NZ_CP072425.1"/>
</dbReference>
<reference evidence="3 4" key="1">
    <citation type="submission" date="2021-03" db="EMBL/GenBank/DDBJ databases">
        <title>Complete Genome of Pseudoalteromonas viridis Strain BBR56, a new biocontrol bacterial candidate.</title>
        <authorList>
            <person name="Handayani D.P."/>
            <person name="Isnansetyo A."/>
            <person name="Istiqomah I."/>
            <person name="Jumina J."/>
        </authorList>
    </citation>
    <scope>NUCLEOTIDE SEQUENCE [LARGE SCALE GENOMIC DNA]</scope>
    <source>
        <strain evidence="3 4">BBR56</strain>
    </source>
</reference>
<evidence type="ECO:0000259" key="2">
    <source>
        <dbReference type="Pfam" id="PF13579"/>
    </source>
</evidence>
<feature type="domain" description="Glycosyltransferase subfamily 4-like N-terminal" evidence="2">
    <location>
        <begin position="50"/>
        <end position="173"/>
    </location>
</feature>
<accession>A0ABX7V5C1</accession>
<evidence type="ECO:0000313" key="3">
    <source>
        <dbReference type="EMBL" id="QTL36069.1"/>
    </source>
</evidence>
<dbReference type="GO" id="GO:0016757">
    <property type="term" value="F:glycosyltransferase activity"/>
    <property type="evidence" value="ECO:0007669"/>
    <property type="project" value="UniProtKB-KW"/>
</dbReference>
<feature type="domain" description="Glycosyl transferase family 1" evidence="1">
    <location>
        <begin position="192"/>
        <end position="350"/>
    </location>
</feature>
<evidence type="ECO:0000313" key="4">
    <source>
        <dbReference type="Proteomes" id="UP000665025"/>
    </source>
</evidence>
<proteinExistence type="predicted"/>
<dbReference type="EMBL" id="CP072425">
    <property type="protein sequence ID" value="QTL36069.1"/>
    <property type="molecule type" value="Genomic_DNA"/>
</dbReference>
<protein>
    <submittedName>
        <fullName evidence="3">Glycosyltransferase</fullName>
        <ecNumber evidence="3">2.4.-.-</ecNumber>
    </submittedName>
</protein>
<name>A0ABX7V5C1_9GAMM</name>
<sequence>MKKKIFLITTVPEVFITIFSGQAKFLSKFYDITLISSKIDHMSSLSEIAEKEGVKYFCVDMHRGISPLKDVIAIYKLSRYLRAEKPDIVHSFTPKAGLVSAIASFITRINSRVHTFTGLIFPTAKGVKKQVLKFFDRLVVSLNTHIVCEGRGVWGQLESSGISSNKFRIIGNGNVAGVDCEYFSSSNALEDKSFVKPHGKVYIYVGRLNKDKGINELVKAFVHLEKSNLLVMVGAEDSTLPVEKNIMDTIKNEENIIYLGFQKDVRAYMQFSDYLVLPSYREGFPNVLLQAGAMGLPCIVTDVPGSNEVISKYYNGWIVEPNSVDSLLEAFRQSLSLSDMEYQKYSHNARCNVLSKYERSYYYSKLKSFYDEI</sequence>
<dbReference type="EC" id="2.4.-.-" evidence="3"/>
<keyword evidence="3" id="KW-0808">Transferase</keyword>
<dbReference type="Pfam" id="PF00534">
    <property type="entry name" value="Glycos_transf_1"/>
    <property type="match status" value="1"/>
</dbReference>
<gene>
    <name evidence="3" type="ORF">J5X90_03195</name>
</gene>
<dbReference type="Proteomes" id="UP000665025">
    <property type="component" value="Chromosome 1"/>
</dbReference>
<evidence type="ECO:0000259" key="1">
    <source>
        <dbReference type="Pfam" id="PF00534"/>
    </source>
</evidence>
<dbReference type="Pfam" id="PF13579">
    <property type="entry name" value="Glyco_trans_4_4"/>
    <property type="match status" value="1"/>
</dbReference>
<dbReference type="InterPro" id="IPR001296">
    <property type="entry name" value="Glyco_trans_1"/>
</dbReference>
<dbReference type="SUPFAM" id="SSF53756">
    <property type="entry name" value="UDP-Glycosyltransferase/glycogen phosphorylase"/>
    <property type="match status" value="1"/>
</dbReference>
<dbReference type="InterPro" id="IPR028098">
    <property type="entry name" value="Glyco_trans_4-like_N"/>
</dbReference>
<dbReference type="Gene3D" id="3.40.50.2000">
    <property type="entry name" value="Glycogen Phosphorylase B"/>
    <property type="match status" value="2"/>
</dbReference>